<keyword evidence="1" id="KW-0378">Hydrolase</keyword>
<dbReference type="PANTHER" id="PTHR10000">
    <property type="entry name" value="PHOSPHOSERINE PHOSPHATASE"/>
    <property type="match status" value="1"/>
</dbReference>
<sequence length="314" mass="34589">MKGLFTCCIEDCLVGFGEEEYPVPFTWEKLRRHFPVRMLLTDMDGTFLNSAHKASAPNVAAFASLRKHGIIPVVATGRPRQSVIGGIGREVYEQMVPHGKGPGIFMNGSVVYGLSGELLYEKHIEQSDLEQLLKALERTGWRERVCGYNEEGIYCEEENEFNFRLHNEYGEPRPMVVEGCQISTMKFSKVIINGTDETIDKLRAELEPQLSSGVKCVRPLTWNLEVIPAGISKATGMQILLDHVGLTRANVAAMGDSENDVEMLKKAGVAIVVGNGTDVAKRAALYQTVSNDESAFAQVANELLLAQAHCTSKP</sequence>
<dbReference type="NCBIfam" id="TIGR00099">
    <property type="entry name" value="Cof-subfamily"/>
    <property type="match status" value="1"/>
</dbReference>
<reference evidence="1" key="1">
    <citation type="journal article" date="2015" name="PLoS ONE">
        <title>Comprehensive Evaluation of Toxoplasma gondii VEG and Neospora caninum LIV Genomes with Tachyzoite Stage Transcriptome and Proteome Defines Novel Transcript Features.</title>
        <authorList>
            <person name="Ramaprasad A."/>
            <person name="Mourier T."/>
            <person name="Naeem R."/>
            <person name="Malas T.B."/>
            <person name="Moussa E."/>
            <person name="Panigrahi A."/>
            <person name="Vermont S.J."/>
            <person name="Otto T.D."/>
            <person name="Wastling J."/>
            <person name="Pain A."/>
        </authorList>
    </citation>
    <scope>NUCLEOTIDE SEQUENCE</scope>
    <source>
        <strain evidence="1">Liverpool</strain>
    </source>
</reference>
<dbReference type="EMBL" id="LN714483">
    <property type="protein sequence ID" value="CEL67227.1"/>
    <property type="molecule type" value="Genomic_DNA"/>
</dbReference>
<dbReference type="GO" id="GO:0005829">
    <property type="term" value="C:cytosol"/>
    <property type="evidence" value="ECO:0007669"/>
    <property type="project" value="TreeGrafter"/>
</dbReference>
<dbReference type="AlphaFoldDB" id="A0A0F7UFT6"/>
<dbReference type="InterPro" id="IPR000150">
    <property type="entry name" value="Cof"/>
</dbReference>
<dbReference type="GO" id="GO:0016791">
    <property type="term" value="F:phosphatase activity"/>
    <property type="evidence" value="ECO:0007669"/>
    <property type="project" value="TreeGrafter"/>
</dbReference>
<dbReference type="InterPro" id="IPR006379">
    <property type="entry name" value="HAD-SF_hydro_IIB"/>
</dbReference>
<accession>A0A0F7UFT6</accession>
<proteinExistence type="predicted"/>
<evidence type="ECO:0000313" key="1">
    <source>
        <dbReference type="EMBL" id="CEL67227.1"/>
    </source>
</evidence>
<dbReference type="Gene3D" id="3.30.1240.10">
    <property type="match status" value="1"/>
</dbReference>
<dbReference type="Pfam" id="PF08282">
    <property type="entry name" value="Hydrolase_3"/>
    <property type="match status" value="1"/>
</dbReference>
<dbReference type="Gene3D" id="3.40.50.1000">
    <property type="entry name" value="HAD superfamily/HAD-like"/>
    <property type="match status" value="1"/>
</dbReference>
<dbReference type="PANTHER" id="PTHR10000:SF8">
    <property type="entry name" value="HAD SUPERFAMILY HYDROLASE-LIKE, TYPE 3"/>
    <property type="match status" value="1"/>
</dbReference>
<dbReference type="InterPro" id="IPR036412">
    <property type="entry name" value="HAD-like_sf"/>
</dbReference>
<dbReference type="SUPFAM" id="SSF56784">
    <property type="entry name" value="HAD-like"/>
    <property type="match status" value="1"/>
</dbReference>
<dbReference type="InterPro" id="IPR023214">
    <property type="entry name" value="HAD_sf"/>
</dbReference>
<name>A0A0F7UFT6_NEOCL</name>
<protein>
    <submittedName>
        <fullName evidence="1">Haloacid dehalogenase-like hydrolase, related</fullName>
    </submittedName>
</protein>
<organism evidence="1">
    <name type="scientific">Neospora caninum (strain Liverpool)</name>
    <dbReference type="NCBI Taxonomy" id="572307"/>
    <lineage>
        <taxon>Eukaryota</taxon>
        <taxon>Sar</taxon>
        <taxon>Alveolata</taxon>
        <taxon>Apicomplexa</taxon>
        <taxon>Conoidasida</taxon>
        <taxon>Coccidia</taxon>
        <taxon>Eucoccidiorida</taxon>
        <taxon>Eimeriorina</taxon>
        <taxon>Sarcocystidae</taxon>
        <taxon>Neospora</taxon>
    </lineage>
</organism>
<gene>
    <name evidence="1" type="ORF">BN1204_030240</name>
</gene>
<dbReference type="SFLD" id="SFLDG01140">
    <property type="entry name" value="C2.B:_Phosphomannomutase_and_P"/>
    <property type="match status" value="1"/>
</dbReference>
<dbReference type="NCBIfam" id="TIGR01484">
    <property type="entry name" value="HAD-SF-IIB"/>
    <property type="match status" value="1"/>
</dbReference>
<dbReference type="GO" id="GO:0000287">
    <property type="term" value="F:magnesium ion binding"/>
    <property type="evidence" value="ECO:0007669"/>
    <property type="project" value="TreeGrafter"/>
</dbReference>
<dbReference type="SFLD" id="SFLDS00003">
    <property type="entry name" value="Haloacid_Dehalogenase"/>
    <property type="match status" value="1"/>
</dbReference>